<evidence type="ECO:0000313" key="5">
    <source>
        <dbReference type="EMBL" id="KAL0839603.1"/>
    </source>
</evidence>
<comment type="caution">
    <text evidence="5">The sequence shown here is derived from an EMBL/GenBank/DDBJ whole genome shotgun (WGS) entry which is preliminary data.</text>
</comment>
<dbReference type="PANTHER" id="PTHR10938">
    <property type="entry name" value="TRANSLATION INITIATION FACTOR IF-3"/>
    <property type="match status" value="1"/>
</dbReference>
<feature type="compositionally biased region" description="Basic and acidic residues" evidence="4">
    <location>
        <begin position="206"/>
        <end position="217"/>
    </location>
</feature>
<evidence type="ECO:0000256" key="1">
    <source>
        <dbReference type="ARBA" id="ARBA00005439"/>
    </source>
</evidence>
<evidence type="ECO:0000256" key="3">
    <source>
        <dbReference type="ARBA" id="ARBA00022917"/>
    </source>
</evidence>
<keyword evidence="2" id="KW-0396">Initiation factor</keyword>
<evidence type="ECO:0000256" key="2">
    <source>
        <dbReference type="ARBA" id="ARBA00022540"/>
    </source>
</evidence>
<dbReference type="EMBL" id="JBEDNZ010000008">
    <property type="protein sequence ID" value="KAL0839603.1"/>
    <property type="molecule type" value="Genomic_DNA"/>
</dbReference>
<organism evidence="5 6">
    <name type="scientific">Loxostege sticticalis</name>
    <name type="common">Beet webworm moth</name>
    <dbReference type="NCBI Taxonomy" id="481309"/>
    <lineage>
        <taxon>Eukaryota</taxon>
        <taxon>Metazoa</taxon>
        <taxon>Ecdysozoa</taxon>
        <taxon>Arthropoda</taxon>
        <taxon>Hexapoda</taxon>
        <taxon>Insecta</taxon>
        <taxon>Pterygota</taxon>
        <taxon>Neoptera</taxon>
        <taxon>Endopterygota</taxon>
        <taxon>Lepidoptera</taxon>
        <taxon>Glossata</taxon>
        <taxon>Ditrysia</taxon>
        <taxon>Pyraloidea</taxon>
        <taxon>Crambidae</taxon>
        <taxon>Pyraustinae</taxon>
        <taxon>Loxostege</taxon>
    </lineage>
</organism>
<feature type="region of interest" description="Disordered" evidence="4">
    <location>
        <begin position="194"/>
        <end position="217"/>
    </location>
</feature>
<dbReference type="AlphaFoldDB" id="A0ABD0T8B0"/>
<dbReference type="SUPFAM" id="SSF55200">
    <property type="entry name" value="Translation initiation factor IF3, C-terminal domain"/>
    <property type="match status" value="1"/>
</dbReference>
<dbReference type="Gene3D" id="3.30.110.10">
    <property type="entry name" value="Translation initiation factor 3 (IF-3), C-terminal domain"/>
    <property type="match status" value="1"/>
</dbReference>
<evidence type="ECO:0008006" key="7">
    <source>
        <dbReference type="Google" id="ProtNLM"/>
    </source>
</evidence>
<keyword evidence="3" id="KW-0648">Protein biosynthesis</keyword>
<feature type="region of interest" description="Disordered" evidence="4">
    <location>
        <begin position="93"/>
        <end position="113"/>
    </location>
</feature>
<name>A0ABD0T8B0_LOXSC</name>
<proteinExistence type="inferred from homology"/>
<dbReference type="PANTHER" id="PTHR10938:SF0">
    <property type="entry name" value="TRANSLATION INITIATION FACTOR IF-3, MITOCHONDRIAL"/>
    <property type="match status" value="1"/>
</dbReference>
<evidence type="ECO:0000313" key="6">
    <source>
        <dbReference type="Proteomes" id="UP001549921"/>
    </source>
</evidence>
<comment type="similarity">
    <text evidence="1">Belongs to the IF-3 family.</text>
</comment>
<reference evidence="5 6" key="1">
    <citation type="submission" date="2024-06" db="EMBL/GenBank/DDBJ databases">
        <title>A chromosome-level genome assembly of beet webworm, Loxostege sticticalis.</title>
        <authorList>
            <person name="Zhang Y."/>
        </authorList>
    </citation>
    <scope>NUCLEOTIDE SEQUENCE [LARGE SCALE GENOMIC DNA]</scope>
    <source>
        <strain evidence="5">AQ028</strain>
        <tissue evidence="5">Male pupae</tissue>
    </source>
</reference>
<feature type="compositionally biased region" description="Basic and acidic residues" evidence="4">
    <location>
        <begin position="93"/>
        <end position="107"/>
    </location>
</feature>
<dbReference type="InterPro" id="IPR036788">
    <property type="entry name" value="T_IF-3_C_sf"/>
</dbReference>
<sequence length="217" mass="24957">MNKFCNLLGLRRLLEYRPISTRLTADGKEVPKRKNLENRITLIGTDNSVSITDLKNAENLSIRRELKLVKIQDVDAKTRRPIYKLMTNSEYHSEELERRKEKQESRQKNSIRGQKLLSISSKIGEHDLMTGVKKMVKLLDKQYEVKIIIAGDGDNASHTSERIYSVIEKNIKSSGQVVQKRNKGNSLRFQLLPLRENSSHTQNDLDSNKDKDDKGPL</sequence>
<protein>
    <recommendedName>
        <fullName evidence="7">Translation initiation factor IF-3, mitochondrial</fullName>
    </recommendedName>
</protein>
<dbReference type="Proteomes" id="UP001549921">
    <property type="component" value="Unassembled WGS sequence"/>
</dbReference>
<accession>A0ABD0T8B0</accession>
<evidence type="ECO:0000256" key="4">
    <source>
        <dbReference type="SAM" id="MobiDB-lite"/>
    </source>
</evidence>
<dbReference type="GO" id="GO:0003743">
    <property type="term" value="F:translation initiation factor activity"/>
    <property type="evidence" value="ECO:0007669"/>
    <property type="project" value="UniProtKB-KW"/>
</dbReference>
<gene>
    <name evidence="5" type="ORF">ABMA28_016285</name>
</gene>
<dbReference type="InterPro" id="IPR001288">
    <property type="entry name" value="Translation_initiation_fac_3"/>
</dbReference>